<comment type="similarity">
    <text evidence="1">Belongs to the Nudix hydrolase family.</text>
</comment>
<name>A0ABN0ZNX9_9BACI</name>
<dbReference type="RefSeq" id="WP_343781722.1">
    <property type="nucleotide sequence ID" value="NZ_BAAACZ010000005.1"/>
</dbReference>
<dbReference type="PROSITE" id="PS51462">
    <property type="entry name" value="NUDIX"/>
    <property type="match status" value="1"/>
</dbReference>
<evidence type="ECO:0000313" key="3">
    <source>
        <dbReference type="EMBL" id="GAA0454184.1"/>
    </source>
</evidence>
<evidence type="ECO:0000313" key="4">
    <source>
        <dbReference type="Proteomes" id="UP001500740"/>
    </source>
</evidence>
<dbReference type="Pfam" id="PF00293">
    <property type="entry name" value="NUDIX"/>
    <property type="match status" value="1"/>
</dbReference>
<evidence type="ECO:0000256" key="1">
    <source>
        <dbReference type="ARBA" id="ARBA00005582"/>
    </source>
</evidence>
<comment type="caution">
    <text evidence="3">The sequence shown here is derived from an EMBL/GenBank/DDBJ whole genome shotgun (WGS) entry which is preliminary data.</text>
</comment>
<dbReference type="Gene3D" id="3.90.79.10">
    <property type="entry name" value="Nucleoside Triphosphate Pyrophosphohydrolase"/>
    <property type="match status" value="1"/>
</dbReference>
<dbReference type="PANTHER" id="PTHR43736:SF1">
    <property type="entry name" value="DIHYDRONEOPTERIN TRIPHOSPHATE DIPHOSPHATASE"/>
    <property type="match status" value="1"/>
</dbReference>
<reference evidence="3 4" key="1">
    <citation type="journal article" date="2019" name="Int. J. Syst. Evol. Microbiol.">
        <title>The Global Catalogue of Microorganisms (GCM) 10K type strain sequencing project: providing services to taxonomists for standard genome sequencing and annotation.</title>
        <authorList>
            <consortium name="The Broad Institute Genomics Platform"/>
            <consortium name="The Broad Institute Genome Sequencing Center for Infectious Disease"/>
            <person name="Wu L."/>
            <person name="Ma J."/>
        </authorList>
    </citation>
    <scope>NUCLEOTIDE SEQUENCE [LARGE SCALE GENOMIC DNA]</scope>
    <source>
        <strain evidence="3 4">JCM 14193</strain>
    </source>
</reference>
<feature type="domain" description="Nudix hydrolase" evidence="2">
    <location>
        <begin position="27"/>
        <end position="159"/>
    </location>
</feature>
<dbReference type="PANTHER" id="PTHR43736">
    <property type="entry name" value="ADP-RIBOSE PYROPHOSPHATASE"/>
    <property type="match status" value="1"/>
</dbReference>
<dbReference type="InterPro" id="IPR000086">
    <property type="entry name" value="NUDIX_hydrolase_dom"/>
</dbReference>
<evidence type="ECO:0000259" key="2">
    <source>
        <dbReference type="PROSITE" id="PS51462"/>
    </source>
</evidence>
<keyword evidence="4" id="KW-1185">Reference proteome</keyword>
<dbReference type="SUPFAM" id="SSF55811">
    <property type="entry name" value="Nudix"/>
    <property type="match status" value="1"/>
</dbReference>
<dbReference type="Proteomes" id="UP001500740">
    <property type="component" value="Unassembled WGS sequence"/>
</dbReference>
<proteinExistence type="inferred from homology"/>
<organism evidence="3 4">
    <name type="scientific">Alkalibacillus silvisoli</name>
    <dbReference type="NCBI Taxonomy" id="392823"/>
    <lineage>
        <taxon>Bacteria</taxon>
        <taxon>Bacillati</taxon>
        <taxon>Bacillota</taxon>
        <taxon>Bacilli</taxon>
        <taxon>Bacillales</taxon>
        <taxon>Bacillaceae</taxon>
        <taxon>Alkalibacillus</taxon>
    </lineage>
</organism>
<protein>
    <recommendedName>
        <fullName evidence="2">Nudix hydrolase domain-containing protein</fullName>
    </recommendedName>
</protein>
<dbReference type="CDD" id="cd02883">
    <property type="entry name" value="NUDIX_Hydrolase"/>
    <property type="match status" value="1"/>
</dbReference>
<dbReference type="EMBL" id="BAAACZ010000005">
    <property type="protein sequence ID" value="GAA0454184.1"/>
    <property type="molecule type" value="Genomic_DNA"/>
</dbReference>
<accession>A0ABN0ZNX9</accession>
<dbReference type="InterPro" id="IPR015797">
    <property type="entry name" value="NUDIX_hydrolase-like_dom_sf"/>
</dbReference>
<gene>
    <name evidence="3" type="ORF">GCM10008935_06260</name>
</gene>
<sequence length="166" mass="19228">MATTYVNWGKSRVKLTWQASDQLPDGSLITSVHGFCFNKHGKLLMVDLNDRGWDFPGGHIEKDETPLQCIKREAYEEGYVSGDCLLIGSVIVDHTNNPNFNPDGPYPKVGYQVFYRMDIKTTHPFKANYEAKRRTFIDPTEVANYYPNWHVVYQSAMRRCIFRRGR</sequence>